<dbReference type="Gene3D" id="3.10.490.10">
    <property type="entry name" value="Gamma-glutamyl cyclotransferase-like"/>
    <property type="match status" value="1"/>
</dbReference>
<comment type="caution">
    <text evidence="2">The sequence shown here is derived from an EMBL/GenBank/DDBJ whole genome shotgun (WGS) entry which is preliminary data.</text>
</comment>
<organism evidence="2 3">
    <name type="scientific">Cellulomonas cellasea</name>
    <dbReference type="NCBI Taxonomy" id="43670"/>
    <lineage>
        <taxon>Bacteria</taxon>
        <taxon>Bacillati</taxon>
        <taxon>Actinomycetota</taxon>
        <taxon>Actinomycetes</taxon>
        <taxon>Micrococcales</taxon>
        <taxon>Cellulomonadaceae</taxon>
        <taxon>Cellulomonas</taxon>
    </lineage>
</organism>
<accession>A0A7W4UJQ4</accession>
<dbReference type="Pfam" id="PF06094">
    <property type="entry name" value="GGACT"/>
    <property type="match status" value="1"/>
</dbReference>
<reference evidence="2 3" key="1">
    <citation type="submission" date="2020-08" db="EMBL/GenBank/DDBJ databases">
        <title>The Agave Microbiome: Exploring the role of microbial communities in plant adaptations to desert environments.</title>
        <authorList>
            <person name="Partida-Martinez L.P."/>
        </authorList>
    </citation>
    <scope>NUCLEOTIDE SEQUENCE [LARGE SCALE GENOMIC DNA]</scope>
    <source>
        <strain evidence="2 3">RAS26</strain>
    </source>
</reference>
<protein>
    <recommendedName>
        <fullName evidence="1">Gamma-glutamylcyclotransferase AIG2-like domain-containing protein</fullName>
    </recommendedName>
</protein>
<dbReference type="SUPFAM" id="SSF110857">
    <property type="entry name" value="Gamma-glutamyl cyclotransferase-like"/>
    <property type="match status" value="1"/>
</dbReference>
<gene>
    <name evidence="2" type="ORF">FHR80_003734</name>
</gene>
<evidence type="ECO:0000313" key="2">
    <source>
        <dbReference type="EMBL" id="MBB2924798.1"/>
    </source>
</evidence>
<evidence type="ECO:0000259" key="1">
    <source>
        <dbReference type="Pfam" id="PF06094"/>
    </source>
</evidence>
<evidence type="ECO:0000313" key="3">
    <source>
        <dbReference type="Proteomes" id="UP000518206"/>
    </source>
</evidence>
<feature type="domain" description="Gamma-glutamylcyclotransferase AIG2-like" evidence="1">
    <location>
        <begin position="5"/>
        <end position="112"/>
    </location>
</feature>
<dbReference type="AlphaFoldDB" id="A0A7W4UJQ4"/>
<name>A0A7W4UJQ4_9CELL</name>
<dbReference type="InterPro" id="IPR009288">
    <property type="entry name" value="AIG2-like_dom"/>
</dbReference>
<dbReference type="InterPro" id="IPR013024">
    <property type="entry name" value="GGCT-like"/>
</dbReference>
<sequence length="124" mass="12941">MAEHLFSYGTLQDPKVQRATFGRELGMTADALPGYRTEPIEIHDAAVVRTSGLAHHPALVPTGRAADVVPGSLLVLTPAELAAADTYEVDDYVRVPVVLASGARAWAYVSRAHAGAAPAPADGP</sequence>
<proteinExistence type="predicted"/>
<dbReference type="InterPro" id="IPR036568">
    <property type="entry name" value="GGCT-like_sf"/>
</dbReference>
<dbReference type="RefSeq" id="WP_260177002.1">
    <property type="nucleotide sequence ID" value="NZ_JACHVX010000006.1"/>
</dbReference>
<dbReference type="EMBL" id="JACHVX010000006">
    <property type="protein sequence ID" value="MBB2924798.1"/>
    <property type="molecule type" value="Genomic_DNA"/>
</dbReference>
<dbReference type="CDD" id="cd06661">
    <property type="entry name" value="GGCT_like"/>
    <property type="match status" value="1"/>
</dbReference>
<reference evidence="2 3" key="2">
    <citation type="submission" date="2020-08" db="EMBL/GenBank/DDBJ databases">
        <authorList>
            <person name="Partida-Martinez L."/>
            <person name="Huntemann M."/>
            <person name="Clum A."/>
            <person name="Wang J."/>
            <person name="Palaniappan K."/>
            <person name="Ritter S."/>
            <person name="Chen I.-M."/>
            <person name="Stamatis D."/>
            <person name="Reddy T."/>
            <person name="O'Malley R."/>
            <person name="Daum C."/>
            <person name="Shapiro N."/>
            <person name="Ivanova N."/>
            <person name="Kyrpides N."/>
            <person name="Woyke T."/>
        </authorList>
    </citation>
    <scope>NUCLEOTIDE SEQUENCE [LARGE SCALE GENOMIC DNA]</scope>
    <source>
        <strain evidence="2 3">RAS26</strain>
    </source>
</reference>
<dbReference type="Proteomes" id="UP000518206">
    <property type="component" value="Unassembled WGS sequence"/>
</dbReference>